<comment type="caution">
    <text evidence="1">The sequence shown here is derived from an EMBL/GenBank/DDBJ whole genome shotgun (WGS) entry which is preliminary data.</text>
</comment>
<dbReference type="AlphaFoldDB" id="A0A834AN75"/>
<proteinExistence type="predicted"/>
<gene>
    <name evidence="1" type="ORF">HJG60_010476</name>
</gene>
<dbReference type="Proteomes" id="UP000664940">
    <property type="component" value="Unassembled WGS sequence"/>
</dbReference>
<protein>
    <submittedName>
        <fullName evidence="1">Uncharacterized protein</fullName>
    </submittedName>
</protein>
<accession>A0A834AN75</accession>
<evidence type="ECO:0000313" key="1">
    <source>
        <dbReference type="EMBL" id="KAF6114482.1"/>
    </source>
</evidence>
<name>A0A834AN75_9CHIR</name>
<organism evidence="1 2">
    <name type="scientific">Phyllostomus discolor</name>
    <name type="common">pale spear-nosed bat</name>
    <dbReference type="NCBI Taxonomy" id="89673"/>
    <lineage>
        <taxon>Eukaryota</taxon>
        <taxon>Metazoa</taxon>
        <taxon>Chordata</taxon>
        <taxon>Craniata</taxon>
        <taxon>Vertebrata</taxon>
        <taxon>Euteleostomi</taxon>
        <taxon>Mammalia</taxon>
        <taxon>Eutheria</taxon>
        <taxon>Laurasiatheria</taxon>
        <taxon>Chiroptera</taxon>
        <taxon>Yangochiroptera</taxon>
        <taxon>Phyllostomidae</taxon>
        <taxon>Phyllostominae</taxon>
        <taxon>Phyllostomus</taxon>
    </lineage>
</organism>
<sequence length="137" mass="15483">MRGEGWTVRAVCTLELGSGPARICLKDKGTIGQEPVCLRDKKRPRDDLNLQKGNKTAWHASRKNVSVRRGDFEHSTVYQLGYYTPQHTHPLWDPLTAHWSAETVAKREKQRKEPFCSGDLTSPSVWDSLNLRAAVLA</sequence>
<reference evidence="1 2" key="1">
    <citation type="journal article" date="2020" name="Nature">
        <title>Six reference-quality genomes reveal evolution of bat adaptations.</title>
        <authorList>
            <person name="Jebb D."/>
            <person name="Huang Z."/>
            <person name="Pippel M."/>
            <person name="Hughes G.M."/>
            <person name="Lavrichenko K."/>
            <person name="Devanna P."/>
            <person name="Winkler S."/>
            <person name="Jermiin L.S."/>
            <person name="Skirmuntt E.C."/>
            <person name="Katzourakis A."/>
            <person name="Burkitt-Gray L."/>
            <person name="Ray D.A."/>
            <person name="Sullivan K.A.M."/>
            <person name="Roscito J.G."/>
            <person name="Kirilenko B.M."/>
            <person name="Davalos L.M."/>
            <person name="Corthals A.P."/>
            <person name="Power M.L."/>
            <person name="Jones G."/>
            <person name="Ransome R.D."/>
            <person name="Dechmann D.K.N."/>
            <person name="Locatelli A.G."/>
            <person name="Puechmaille S.J."/>
            <person name="Fedrigo O."/>
            <person name="Jarvis E.D."/>
            <person name="Hiller M."/>
            <person name="Vernes S.C."/>
            <person name="Myers E.W."/>
            <person name="Teeling E.C."/>
        </authorList>
    </citation>
    <scope>NUCLEOTIDE SEQUENCE [LARGE SCALE GENOMIC DNA]</scope>
    <source>
        <strain evidence="1">Bat1K_MPI-CBG_1</strain>
    </source>
</reference>
<evidence type="ECO:0000313" key="2">
    <source>
        <dbReference type="Proteomes" id="UP000664940"/>
    </source>
</evidence>
<dbReference type="EMBL" id="JABVXQ010000004">
    <property type="protein sequence ID" value="KAF6114482.1"/>
    <property type="molecule type" value="Genomic_DNA"/>
</dbReference>